<evidence type="ECO:0000313" key="2">
    <source>
        <dbReference type="EMBL" id="PKI82432.1"/>
    </source>
</evidence>
<keyword evidence="1" id="KW-1133">Transmembrane helix</keyword>
<feature type="transmembrane region" description="Helical" evidence="1">
    <location>
        <begin position="34"/>
        <end position="58"/>
    </location>
</feature>
<evidence type="ECO:0000313" key="3">
    <source>
        <dbReference type="Proteomes" id="UP000232875"/>
    </source>
</evidence>
<dbReference type="SUPFAM" id="SSF51735">
    <property type="entry name" value="NAD(P)-binding Rossmann-fold domains"/>
    <property type="match status" value="1"/>
</dbReference>
<dbReference type="AlphaFoldDB" id="A0A2N1J7J4"/>
<keyword evidence="3" id="KW-1185">Reference proteome</keyword>
<keyword evidence="1" id="KW-0812">Transmembrane</keyword>
<dbReference type="InterPro" id="IPR036291">
    <property type="entry name" value="NAD(P)-bd_dom_sf"/>
</dbReference>
<dbReference type="EMBL" id="KZ454995">
    <property type="protein sequence ID" value="PKI82432.1"/>
    <property type="molecule type" value="Genomic_DNA"/>
</dbReference>
<dbReference type="PANTHER" id="PTHR43431">
    <property type="entry name" value="OXIDOREDUCTASE, SHORT CHAIN DEHYDROGENASE/REDUCTASE FAMILY (AFU_ORTHOLOGUE AFUA_5G14000)"/>
    <property type="match status" value="1"/>
</dbReference>
<evidence type="ECO:0000256" key="1">
    <source>
        <dbReference type="SAM" id="Phobius"/>
    </source>
</evidence>
<dbReference type="OrthoDB" id="5399006at2759"/>
<name>A0A2N1J7J4_9BASI</name>
<reference evidence="2 3" key="1">
    <citation type="submission" date="2017-10" db="EMBL/GenBank/DDBJ databases">
        <title>A novel species of cold-tolerant Malassezia isolated from bats.</title>
        <authorList>
            <person name="Lorch J.M."/>
            <person name="Palmer J.M."/>
            <person name="Vanderwolf K.J."/>
            <person name="Schmidt K.Z."/>
            <person name="Verant M.L."/>
            <person name="Weller T.J."/>
            <person name="Blehert D.S."/>
        </authorList>
    </citation>
    <scope>NUCLEOTIDE SEQUENCE [LARGE SCALE GENOMIC DNA]</scope>
    <source>
        <strain evidence="2 3">NWHC:44797-103</strain>
    </source>
</reference>
<accession>A0A2N1J7J4</accession>
<sequence length="260" mass="28195">MVNISTLKTTPAAHAPVHPLGYGPLHGPRRNEHIVVVLGVGPGLGLSIASVFAAQGYTTAILSRSKERLDQWAQELDTVARARLEQDGECPAKDEPLSLAFACDMLEQSTIHGAMQAIQNAWPKRYIGTFAFFTFAQLTLRAMDKHGMGGSLLVTGASSSTRGAEGFAPFAAAKGGLRNMCQSIAREFGEKNVHVAHIIIDGLVESKTALQYLGLPADERFEDGVALVPHQLAKTWLFLAQQDQSAWTFELDIRPAKEKF</sequence>
<proteinExistence type="predicted"/>
<dbReference type="PRINTS" id="PR00081">
    <property type="entry name" value="GDHRDH"/>
</dbReference>
<dbReference type="Proteomes" id="UP000232875">
    <property type="component" value="Unassembled WGS sequence"/>
</dbReference>
<dbReference type="Gene3D" id="3.40.50.720">
    <property type="entry name" value="NAD(P)-binding Rossmann-like Domain"/>
    <property type="match status" value="2"/>
</dbReference>
<dbReference type="Pfam" id="PF13561">
    <property type="entry name" value="adh_short_C2"/>
    <property type="match status" value="1"/>
</dbReference>
<organism evidence="2 3">
    <name type="scientific">Malassezia vespertilionis</name>
    <dbReference type="NCBI Taxonomy" id="2020962"/>
    <lineage>
        <taxon>Eukaryota</taxon>
        <taxon>Fungi</taxon>
        <taxon>Dikarya</taxon>
        <taxon>Basidiomycota</taxon>
        <taxon>Ustilaginomycotina</taxon>
        <taxon>Malasseziomycetes</taxon>
        <taxon>Malasseziales</taxon>
        <taxon>Malasseziaceae</taxon>
        <taxon>Malassezia</taxon>
    </lineage>
</organism>
<gene>
    <name evidence="2" type="ORF">MVES_003578</name>
</gene>
<dbReference type="PANTHER" id="PTHR43431:SF7">
    <property type="entry name" value="OXIDOREDUCTASE, SHORT CHAIN DEHYDROGENASE_REDUCTASE FAMILY (AFU_ORTHOLOGUE AFUA_5G14000)"/>
    <property type="match status" value="1"/>
</dbReference>
<dbReference type="STRING" id="2020962.A0A2N1J7J4"/>
<protein>
    <submittedName>
        <fullName evidence="2">Uncharacterized protein</fullName>
    </submittedName>
</protein>
<dbReference type="Pfam" id="PF00106">
    <property type="entry name" value="adh_short"/>
    <property type="match status" value="1"/>
</dbReference>
<dbReference type="InterPro" id="IPR002347">
    <property type="entry name" value="SDR_fam"/>
</dbReference>
<keyword evidence="1" id="KW-0472">Membrane</keyword>